<evidence type="ECO:0000256" key="2">
    <source>
        <dbReference type="ARBA" id="ARBA00006175"/>
    </source>
</evidence>
<dbReference type="PANTHER" id="PTHR43829">
    <property type="entry name" value="AQUAPORIN OR AQUAGLYCEROPORIN RELATED"/>
    <property type="match status" value="1"/>
</dbReference>
<dbReference type="Proteomes" id="UP000288716">
    <property type="component" value="Unassembled WGS sequence"/>
</dbReference>
<feature type="transmembrane region" description="Helical" evidence="9">
    <location>
        <begin position="53"/>
        <end position="74"/>
    </location>
</feature>
<dbReference type="PROSITE" id="PS00221">
    <property type="entry name" value="MIP"/>
    <property type="match status" value="1"/>
</dbReference>
<dbReference type="AlphaFoldDB" id="A0A443SFS4"/>
<evidence type="ECO:0000256" key="8">
    <source>
        <dbReference type="RuleBase" id="RU000477"/>
    </source>
</evidence>
<dbReference type="InterPro" id="IPR000425">
    <property type="entry name" value="MIP"/>
</dbReference>
<keyword evidence="3 8" id="KW-0813">Transport</keyword>
<evidence type="ECO:0000256" key="6">
    <source>
        <dbReference type="ARBA" id="ARBA00023136"/>
    </source>
</evidence>
<dbReference type="STRING" id="299467.A0A443SFS4"/>
<reference evidence="10 11" key="1">
    <citation type="journal article" date="2018" name="Gigascience">
        <title>Genomes of trombidid mites reveal novel predicted allergens and laterally-transferred genes associated with secondary metabolism.</title>
        <authorList>
            <person name="Dong X."/>
            <person name="Chaisiri K."/>
            <person name="Xia D."/>
            <person name="Armstrong S.D."/>
            <person name="Fang Y."/>
            <person name="Donnelly M.J."/>
            <person name="Kadowaki T."/>
            <person name="McGarry J.W."/>
            <person name="Darby A.C."/>
            <person name="Makepeace B.L."/>
        </authorList>
    </citation>
    <scope>NUCLEOTIDE SEQUENCE [LARGE SCALE GENOMIC DNA]</scope>
    <source>
        <strain evidence="10">UoL-UT</strain>
    </source>
</reference>
<dbReference type="PRINTS" id="PR00783">
    <property type="entry name" value="MINTRINSICP"/>
</dbReference>
<evidence type="ECO:0000256" key="3">
    <source>
        <dbReference type="ARBA" id="ARBA00022448"/>
    </source>
</evidence>
<dbReference type="Gene3D" id="1.20.1080.10">
    <property type="entry name" value="Glycerol uptake facilitator protein"/>
    <property type="match status" value="1"/>
</dbReference>
<dbReference type="InterPro" id="IPR050363">
    <property type="entry name" value="MIP/Aquaporin"/>
</dbReference>
<dbReference type="InterPro" id="IPR022357">
    <property type="entry name" value="MIP_CS"/>
</dbReference>
<feature type="transmembrane region" description="Helical" evidence="9">
    <location>
        <begin position="187"/>
        <end position="205"/>
    </location>
</feature>
<sequence length="291" mass="30933">MGFDDLIRVKNQLVRSCMSEFFGTLVLIFVAHSLGGSYSTVSMGLPSDPSAKLMGITFGVGLAAFVALSATMQVSGGHINPAITVAAALMGHFPWAHVVPYLVAQHLAGFIAGALLYLTHYDAIDMVLERYNGTEMGYKETAGFFGGGPAKHGSNMGCFVNSFFATAVFLIAAAACIDMKNMRAPKWYWSLGVALGLTVSLAAFAGSGGPSVNPAADLPCRLFAHIAGWGDVIWKPGNGHYWYLSGIIAPHLGAAFGFYFYRVLIGAHVPSENQEDAVDLTELKKLNKVDA</sequence>
<feature type="transmembrane region" description="Helical" evidence="9">
    <location>
        <begin position="95"/>
        <end position="118"/>
    </location>
</feature>
<keyword evidence="11" id="KW-1185">Reference proteome</keyword>
<dbReference type="InterPro" id="IPR023271">
    <property type="entry name" value="Aquaporin-like"/>
</dbReference>
<accession>A0A443SFS4</accession>
<evidence type="ECO:0000313" key="10">
    <source>
        <dbReference type="EMBL" id="RWS26378.1"/>
    </source>
</evidence>
<evidence type="ECO:0000256" key="7">
    <source>
        <dbReference type="ARBA" id="ARBA00045280"/>
    </source>
</evidence>
<protein>
    <submittedName>
        <fullName evidence="10">Aquaporin-9-like protein</fullName>
    </submittedName>
</protein>
<gene>
    <name evidence="10" type="ORF">B4U80_11230</name>
</gene>
<keyword evidence="4 8" id="KW-0812">Transmembrane</keyword>
<evidence type="ECO:0000256" key="5">
    <source>
        <dbReference type="ARBA" id="ARBA00022989"/>
    </source>
</evidence>
<evidence type="ECO:0000256" key="4">
    <source>
        <dbReference type="ARBA" id="ARBA00022692"/>
    </source>
</evidence>
<keyword evidence="5 9" id="KW-1133">Transmembrane helix</keyword>
<dbReference type="EMBL" id="NCKV01002810">
    <property type="protein sequence ID" value="RWS26378.1"/>
    <property type="molecule type" value="Genomic_DNA"/>
</dbReference>
<dbReference type="PANTHER" id="PTHR43829:SF9">
    <property type="entry name" value="AQUAPORIN-9"/>
    <property type="match status" value="1"/>
</dbReference>
<comment type="function">
    <text evidence="7">Aquaglyceroporin that may modulate the water content and osmolytes during anhydrobiosis.</text>
</comment>
<feature type="transmembrane region" description="Helical" evidence="9">
    <location>
        <begin position="154"/>
        <end position="175"/>
    </location>
</feature>
<dbReference type="SUPFAM" id="SSF81338">
    <property type="entry name" value="Aquaporin-like"/>
    <property type="match status" value="1"/>
</dbReference>
<comment type="subcellular location">
    <subcellularLocation>
        <location evidence="1">Membrane</location>
        <topology evidence="1">Multi-pass membrane protein</topology>
    </subcellularLocation>
</comment>
<evidence type="ECO:0000256" key="1">
    <source>
        <dbReference type="ARBA" id="ARBA00004141"/>
    </source>
</evidence>
<keyword evidence="6 9" id="KW-0472">Membrane</keyword>
<evidence type="ECO:0000313" key="11">
    <source>
        <dbReference type="Proteomes" id="UP000288716"/>
    </source>
</evidence>
<dbReference type="GO" id="GO:0015254">
    <property type="term" value="F:glycerol channel activity"/>
    <property type="evidence" value="ECO:0007669"/>
    <property type="project" value="TreeGrafter"/>
</dbReference>
<name>A0A443SFS4_9ACAR</name>
<dbReference type="VEuPathDB" id="VectorBase:LDEU005661"/>
<dbReference type="OrthoDB" id="3222at2759"/>
<comment type="similarity">
    <text evidence="2 8">Belongs to the MIP/aquaporin (TC 1.A.8) family.</text>
</comment>
<dbReference type="GO" id="GO:0016323">
    <property type="term" value="C:basolateral plasma membrane"/>
    <property type="evidence" value="ECO:0007669"/>
    <property type="project" value="TreeGrafter"/>
</dbReference>
<dbReference type="Pfam" id="PF00230">
    <property type="entry name" value="MIP"/>
    <property type="match status" value="1"/>
</dbReference>
<comment type="caution">
    <text evidence="10">The sequence shown here is derived from an EMBL/GenBank/DDBJ whole genome shotgun (WGS) entry which is preliminary data.</text>
</comment>
<feature type="transmembrane region" description="Helical" evidence="9">
    <location>
        <begin position="241"/>
        <end position="261"/>
    </location>
</feature>
<dbReference type="GO" id="GO:0015250">
    <property type="term" value="F:water channel activity"/>
    <property type="evidence" value="ECO:0007669"/>
    <property type="project" value="TreeGrafter"/>
</dbReference>
<organism evidence="10 11">
    <name type="scientific">Leptotrombidium deliense</name>
    <dbReference type="NCBI Taxonomy" id="299467"/>
    <lineage>
        <taxon>Eukaryota</taxon>
        <taxon>Metazoa</taxon>
        <taxon>Ecdysozoa</taxon>
        <taxon>Arthropoda</taxon>
        <taxon>Chelicerata</taxon>
        <taxon>Arachnida</taxon>
        <taxon>Acari</taxon>
        <taxon>Acariformes</taxon>
        <taxon>Trombidiformes</taxon>
        <taxon>Prostigmata</taxon>
        <taxon>Anystina</taxon>
        <taxon>Parasitengona</taxon>
        <taxon>Trombiculoidea</taxon>
        <taxon>Trombiculidae</taxon>
        <taxon>Leptotrombidium</taxon>
    </lineage>
</organism>
<proteinExistence type="inferred from homology"/>
<evidence type="ECO:0000256" key="9">
    <source>
        <dbReference type="SAM" id="Phobius"/>
    </source>
</evidence>
<feature type="transmembrane region" description="Helical" evidence="9">
    <location>
        <begin position="21"/>
        <end position="41"/>
    </location>
</feature>